<sequence>MVSVSLNFKIEKDLKVEFQKLAESMGLTTTSMLTMYMRRCVDDQAIPFLLENRKKNE</sequence>
<gene>
    <name evidence="1" type="ORF">HNQ37_000479</name>
</gene>
<proteinExistence type="predicted"/>
<dbReference type="AlphaFoldDB" id="A0A841C5Q5"/>
<comment type="caution">
    <text evidence="1">The sequence shown here is derived from an EMBL/GenBank/DDBJ whole genome shotgun (WGS) entry which is preliminary data.</text>
</comment>
<keyword evidence="2" id="KW-1185">Reference proteome</keyword>
<dbReference type="Proteomes" id="UP000562464">
    <property type="component" value="Unassembled WGS sequence"/>
</dbReference>
<dbReference type="GO" id="GO:0006355">
    <property type="term" value="P:regulation of DNA-templated transcription"/>
    <property type="evidence" value="ECO:0007669"/>
    <property type="project" value="InterPro"/>
</dbReference>
<evidence type="ECO:0000313" key="2">
    <source>
        <dbReference type="Proteomes" id="UP000562464"/>
    </source>
</evidence>
<organism evidence="1 2">
    <name type="scientific">Lactovum miscens</name>
    <dbReference type="NCBI Taxonomy" id="190387"/>
    <lineage>
        <taxon>Bacteria</taxon>
        <taxon>Bacillati</taxon>
        <taxon>Bacillota</taxon>
        <taxon>Bacilli</taxon>
        <taxon>Lactobacillales</taxon>
        <taxon>Streptococcaceae</taxon>
        <taxon>Lactovum</taxon>
    </lineage>
</organism>
<name>A0A841C5Q5_9LACT</name>
<dbReference type="Gene3D" id="1.10.1220.10">
    <property type="entry name" value="Met repressor-like"/>
    <property type="match status" value="1"/>
</dbReference>
<dbReference type="EMBL" id="JACHHV010000005">
    <property type="protein sequence ID" value="MBB5887607.1"/>
    <property type="molecule type" value="Genomic_DNA"/>
</dbReference>
<dbReference type="InterPro" id="IPR007337">
    <property type="entry name" value="RelB/DinJ"/>
</dbReference>
<reference evidence="1 2" key="1">
    <citation type="submission" date="2020-08" db="EMBL/GenBank/DDBJ databases">
        <title>Genomic Encyclopedia of Type Strains, Phase IV (KMG-IV): sequencing the most valuable type-strain genomes for metagenomic binning, comparative biology and taxonomic classification.</title>
        <authorList>
            <person name="Goeker M."/>
        </authorList>
    </citation>
    <scope>NUCLEOTIDE SEQUENCE [LARGE SCALE GENOMIC DNA]</scope>
    <source>
        <strain evidence="1 2">DSM 14925</strain>
    </source>
</reference>
<evidence type="ECO:0000313" key="1">
    <source>
        <dbReference type="EMBL" id="MBB5887607.1"/>
    </source>
</evidence>
<dbReference type="InterPro" id="IPR013321">
    <property type="entry name" value="Arc_rbn_hlx_hlx"/>
</dbReference>
<dbReference type="RefSeq" id="WP_183538959.1">
    <property type="nucleotide sequence ID" value="NZ_JACHHV010000005.1"/>
</dbReference>
<accession>A0A841C5Q5</accession>
<protein>
    <submittedName>
        <fullName evidence="1">Addiction module RelB/DinJ family antitoxin</fullName>
    </submittedName>
</protein>
<dbReference type="Pfam" id="PF04221">
    <property type="entry name" value="RelB"/>
    <property type="match status" value="1"/>
</dbReference>